<proteinExistence type="predicted"/>
<comment type="caution">
    <text evidence="2">The sequence shown here is derived from an EMBL/GenBank/DDBJ whole genome shotgun (WGS) entry which is preliminary data.</text>
</comment>
<dbReference type="Proteomes" id="UP000178606">
    <property type="component" value="Unassembled WGS sequence"/>
</dbReference>
<protein>
    <recommendedName>
        <fullName evidence="1">STAS domain-containing protein</fullName>
    </recommendedName>
</protein>
<dbReference type="SUPFAM" id="SSF52091">
    <property type="entry name" value="SpoIIaa-like"/>
    <property type="match status" value="1"/>
</dbReference>
<gene>
    <name evidence="2" type="ORF">A3F84_28285</name>
</gene>
<evidence type="ECO:0000259" key="1">
    <source>
        <dbReference type="PROSITE" id="PS50801"/>
    </source>
</evidence>
<evidence type="ECO:0000313" key="3">
    <source>
        <dbReference type="Proteomes" id="UP000178606"/>
    </source>
</evidence>
<organism evidence="2 3">
    <name type="scientific">Handelsmanbacteria sp. (strain RIFCSPLOWO2_12_FULL_64_10)</name>
    <dbReference type="NCBI Taxonomy" id="1817868"/>
    <lineage>
        <taxon>Bacteria</taxon>
        <taxon>Candidatus Handelsmaniibacteriota</taxon>
    </lineage>
</organism>
<dbReference type="AlphaFoldDB" id="A0A1F6D500"/>
<feature type="domain" description="STAS" evidence="1">
    <location>
        <begin position="3"/>
        <end position="65"/>
    </location>
</feature>
<sequence>MLRITQIGESPSLTTLKVEGRVVSDWVSVLEGESLKLLREKEIVVLDFSNVSFVDRQGIEALRRLRAGAVRIINCSSLIEDLLNGEER</sequence>
<accession>A0A1F6D500</accession>
<evidence type="ECO:0000313" key="2">
    <source>
        <dbReference type="EMBL" id="OGG56410.1"/>
    </source>
</evidence>
<dbReference type="PROSITE" id="PS50801">
    <property type="entry name" value="STAS"/>
    <property type="match status" value="1"/>
</dbReference>
<dbReference type="InterPro" id="IPR002645">
    <property type="entry name" value="STAS_dom"/>
</dbReference>
<dbReference type="Gene3D" id="3.30.750.24">
    <property type="entry name" value="STAS domain"/>
    <property type="match status" value="1"/>
</dbReference>
<reference evidence="2 3" key="1">
    <citation type="journal article" date="2016" name="Nat. Commun.">
        <title>Thousands of microbial genomes shed light on interconnected biogeochemical processes in an aquifer system.</title>
        <authorList>
            <person name="Anantharaman K."/>
            <person name="Brown C.T."/>
            <person name="Hug L.A."/>
            <person name="Sharon I."/>
            <person name="Castelle C.J."/>
            <person name="Probst A.J."/>
            <person name="Thomas B.C."/>
            <person name="Singh A."/>
            <person name="Wilkins M.J."/>
            <person name="Karaoz U."/>
            <person name="Brodie E.L."/>
            <person name="Williams K.H."/>
            <person name="Hubbard S.S."/>
            <person name="Banfield J.F."/>
        </authorList>
    </citation>
    <scope>NUCLEOTIDE SEQUENCE [LARGE SCALE GENOMIC DNA]</scope>
    <source>
        <strain evidence="3">RIFCSPLOWO2_12_FULL_64_10</strain>
    </source>
</reference>
<dbReference type="EMBL" id="MFKF01000032">
    <property type="protein sequence ID" value="OGG56410.1"/>
    <property type="molecule type" value="Genomic_DNA"/>
</dbReference>
<dbReference type="InterPro" id="IPR036513">
    <property type="entry name" value="STAS_dom_sf"/>
</dbReference>
<name>A0A1F6D500_HANXR</name>